<dbReference type="InterPro" id="IPR013978">
    <property type="entry name" value="MEKHLA"/>
</dbReference>
<evidence type="ECO:0000313" key="3">
    <source>
        <dbReference type="Proteomes" id="UP000076574"/>
    </source>
</evidence>
<dbReference type="EMBL" id="LVYV01000045">
    <property type="protein sequence ID" value="KZD21571.1"/>
    <property type="molecule type" value="Genomic_DNA"/>
</dbReference>
<accession>A0A161QZE7</accession>
<organism evidence="2 3">
    <name type="scientific">Tardiphaga robiniae</name>
    <dbReference type="NCBI Taxonomy" id="943830"/>
    <lineage>
        <taxon>Bacteria</taxon>
        <taxon>Pseudomonadati</taxon>
        <taxon>Pseudomonadota</taxon>
        <taxon>Alphaproteobacteria</taxon>
        <taxon>Hyphomicrobiales</taxon>
        <taxon>Nitrobacteraceae</taxon>
        <taxon>Tardiphaga</taxon>
    </lineage>
</organism>
<dbReference type="AlphaFoldDB" id="A0A161QZE7"/>
<name>A0A161QZE7_9BRAD</name>
<dbReference type="RefSeq" id="WP_068736824.1">
    <property type="nucleotide sequence ID" value="NZ_LVYV01000045.1"/>
</dbReference>
<protein>
    <submittedName>
        <fullName evidence="2">MEKHLA domain-containing protein</fullName>
    </submittedName>
</protein>
<dbReference type="Gene3D" id="3.30.450.20">
    <property type="entry name" value="PAS domain"/>
    <property type="match status" value="1"/>
</dbReference>
<dbReference type="InterPro" id="IPR035965">
    <property type="entry name" value="PAS-like_dom_sf"/>
</dbReference>
<sequence length="156" mass="17458">MTDATISAVPPAALDDNFFILLISSYARTVGKPLLSGNQDAAWLYGEAPFAVLAHSTAADPIFVYANRTAQSCFEYKWDEFVTIPSRLSAEAPNRDERQRLLDAVARNGFIDNYRGLRIAKSGRRFWIEGGIVWELRDENGERHGQAALFTSWTDV</sequence>
<dbReference type="OrthoDB" id="9794448at2"/>
<comment type="caution">
    <text evidence="2">The sequence shown here is derived from an EMBL/GenBank/DDBJ whole genome shotgun (WGS) entry which is preliminary data.</text>
</comment>
<feature type="domain" description="MEKHLA" evidence="1">
    <location>
        <begin position="19"/>
        <end position="154"/>
    </location>
</feature>
<dbReference type="SUPFAM" id="SSF55785">
    <property type="entry name" value="PYP-like sensor domain (PAS domain)"/>
    <property type="match status" value="1"/>
</dbReference>
<dbReference type="Proteomes" id="UP000076574">
    <property type="component" value="Unassembled WGS sequence"/>
</dbReference>
<dbReference type="Pfam" id="PF08670">
    <property type="entry name" value="MEKHLA"/>
    <property type="match status" value="1"/>
</dbReference>
<evidence type="ECO:0000313" key="2">
    <source>
        <dbReference type="EMBL" id="KZD21571.1"/>
    </source>
</evidence>
<keyword evidence="3" id="KW-1185">Reference proteome</keyword>
<evidence type="ECO:0000259" key="1">
    <source>
        <dbReference type="Pfam" id="PF08670"/>
    </source>
</evidence>
<gene>
    <name evidence="2" type="ORF">A4A58_14585</name>
</gene>
<proteinExistence type="predicted"/>
<reference evidence="2 3" key="1">
    <citation type="submission" date="2016-03" db="EMBL/GenBank/DDBJ databases">
        <title>Microsymbionts genomes from the relict species Vavilovia formosa (Stev.) Fed.</title>
        <authorList>
            <person name="Kopat V."/>
            <person name="Chirak E."/>
            <person name="Kimeklis A."/>
            <person name="Andronov E."/>
        </authorList>
    </citation>
    <scope>NUCLEOTIDE SEQUENCE [LARGE SCALE GENOMIC DNA]</scope>
    <source>
        <strain evidence="2 3">Vaf07</strain>
    </source>
</reference>